<dbReference type="Pfam" id="PF25191">
    <property type="entry name" value="DUF7832"/>
    <property type="match status" value="1"/>
</dbReference>
<evidence type="ECO:0000259" key="1">
    <source>
        <dbReference type="Pfam" id="PF25191"/>
    </source>
</evidence>
<name>A0A517SVR0_9BACT</name>
<dbReference type="AlphaFoldDB" id="A0A517SVR0"/>
<accession>A0A517SVR0</accession>
<organism evidence="2 3">
    <name type="scientific">Stieleria bergensis</name>
    <dbReference type="NCBI Taxonomy" id="2528025"/>
    <lineage>
        <taxon>Bacteria</taxon>
        <taxon>Pseudomonadati</taxon>
        <taxon>Planctomycetota</taxon>
        <taxon>Planctomycetia</taxon>
        <taxon>Pirellulales</taxon>
        <taxon>Pirellulaceae</taxon>
        <taxon>Stieleria</taxon>
    </lineage>
</organism>
<gene>
    <name evidence="2" type="ORF">SV7mr_26900</name>
</gene>
<proteinExistence type="predicted"/>
<keyword evidence="3" id="KW-1185">Reference proteome</keyword>
<evidence type="ECO:0000313" key="2">
    <source>
        <dbReference type="EMBL" id="QDT60173.1"/>
    </source>
</evidence>
<dbReference type="InterPro" id="IPR057154">
    <property type="entry name" value="DUF7832"/>
</dbReference>
<sequence length="143" mass="16674">MSDVQVYDKAKWHFEGRFPKGLPKSCAFTHGGFLVAWLLRRQFISERCIRDHSDAFDAFNDGKKSAGELYQSLDGVLESEMLTDHARRFASDYIEESYLEDYEMLFEDMFPKVYDVPDNAEHLEMACEMLDTIYSEWLEEDGG</sequence>
<dbReference type="Proteomes" id="UP000315003">
    <property type="component" value="Chromosome"/>
</dbReference>
<protein>
    <recommendedName>
        <fullName evidence="1">DUF7832 domain-containing protein</fullName>
    </recommendedName>
</protein>
<dbReference type="RefSeq" id="WP_145272498.1">
    <property type="nucleotide sequence ID" value="NZ_CP036272.1"/>
</dbReference>
<dbReference type="OrthoDB" id="4827574at2"/>
<dbReference type="EMBL" id="CP036272">
    <property type="protein sequence ID" value="QDT60173.1"/>
    <property type="molecule type" value="Genomic_DNA"/>
</dbReference>
<evidence type="ECO:0000313" key="3">
    <source>
        <dbReference type="Proteomes" id="UP000315003"/>
    </source>
</evidence>
<reference evidence="2 3" key="1">
    <citation type="submission" date="2019-02" db="EMBL/GenBank/DDBJ databases">
        <title>Deep-cultivation of Planctomycetes and their phenomic and genomic characterization uncovers novel biology.</title>
        <authorList>
            <person name="Wiegand S."/>
            <person name="Jogler M."/>
            <person name="Boedeker C."/>
            <person name="Pinto D."/>
            <person name="Vollmers J."/>
            <person name="Rivas-Marin E."/>
            <person name="Kohn T."/>
            <person name="Peeters S.H."/>
            <person name="Heuer A."/>
            <person name="Rast P."/>
            <person name="Oberbeckmann S."/>
            <person name="Bunk B."/>
            <person name="Jeske O."/>
            <person name="Meyerdierks A."/>
            <person name="Storesund J.E."/>
            <person name="Kallscheuer N."/>
            <person name="Luecker S."/>
            <person name="Lage O.M."/>
            <person name="Pohl T."/>
            <person name="Merkel B.J."/>
            <person name="Hornburger P."/>
            <person name="Mueller R.-W."/>
            <person name="Bruemmer F."/>
            <person name="Labrenz M."/>
            <person name="Spormann A.M."/>
            <person name="Op den Camp H."/>
            <person name="Overmann J."/>
            <person name="Amann R."/>
            <person name="Jetten M.S.M."/>
            <person name="Mascher T."/>
            <person name="Medema M.H."/>
            <person name="Devos D.P."/>
            <person name="Kaster A.-K."/>
            <person name="Ovreas L."/>
            <person name="Rohde M."/>
            <person name="Galperin M.Y."/>
            <person name="Jogler C."/>
        </authorList>
    </citation>
    <scope>NUCLEOTIDE SEQUENCE [LARGE SCALE GENOMIC DNA]</scope>
    <source>
        <strain evidence="2 3">SV_7m_r</strain>
    </source>
</reference>
<feature type="domain" description="DUF7832" evidence="1">
    <location>
        <begin position="6"/>
        <end position="116"/>
    </location>
</feature>